<reference evidence="3 4" key="1">
    <citation type="submission" date="2024-04" db="EMBL/GenBank/DDBJ databases">
        <authorList>
            <person name="Waldvogel A.-M."/>
            <person name="Schoenle A."/>
        </authorList>
    </citation>
    <scope>NUCLEOTIDE SEQUENCE [LARGE SCALE GENOMIC DNA]</scope>
</reference>
<evidence type="ECO:0000256" key="1">
    <source>
        <dbReference type="SAM" id="MobiDB-lite"/>
    </source>
</evidence>
<feature type="chain" id="PRO_5043506093" evidence="2">
    <location>
        <begin position="18"/>
        <end position="121"/>
    </location>
</feature>
<feature type="signal peptide" evidence="2">
    <location>
        <begin position="1"/>
        <end position="17"/>
    </location>
</feature>
<feature type="compositionally biased region" description="Polar residues" evidence="1">
    <location>
        <begin position="43"/>
        <end position="60"/>
    </location>
</feature>
<gene>
    <name evidence="3" type="ORF">KC01_LOCUS29363</name>
</gene>
<feature type="region of interest" description="Disordered" evidence="1">
    <location>
        <begin position="23"/>
        <end position="64"/>
    </location>
</feature>
<keyword evidence="2" id="KW-0732">Signal</keyword>
<evidence type="ECO:0000313" key="3">
    <source>
        <dbReference type="EMBL" id="CAL1601381.1"/>
    </source>
</evidence>
<accession>A0AAV2LGV3</accession>
<dbReference type="AlphaFoldDB" id="A0AAV2LGV3"/>
<evidence type="ECO:0000256" key="2">
    <source>
        <dbReference type="SAM" id="SignalP"/>
    </source>
</evidence>
<proteinExistence type="predicted"/>
<dbReference type="Proteomes" id="UP001497482">
    <property type="component" value="Chromosome 3"/>
</dbReference>
<feature type="compositionally biased region" description="Basic and acidic residues" evidence="1">
    <location>
        <begin position="23"/>
        <end position="38"/>
    </location>
</feature>
<organism evidence="3 4">
    <name type="scientific">Knipowitschia caucasica</name>
    <name type="common">Caucasian dwarf goby</name>
    <name type="synonym">Pomatoschistus caucasicus</name>
    <dbReference type="NCBI Taxonomy" id="637954"/>
    <lineage>
        <taxon>Eukaryota</taxon>
        <taxon>Metazoa</taxon>
        <taxon>Chordata</taxon>
        <taxon>Craniata</taxon>
        <taxon>Vertebrata</taxon>
        <taxon>Euteleostomi</taxon>
        <taxon>Actinopterygii</taxon>
        <taxon>Neopterygii</taxon>
        <taxon>Teleostei</taxon>
        <taxon>Neoteleostei</taxon>
        <taxon>Acanthomorphata</taxon>
        <taxon>Gobiaria</taxon>
        <taxon>Gobiiformes</taxon>
        <taxon>Gobioidei</taxon>
        <taxon>Gobiidae</taxon>
        <taxon>Gobiinae</taxon>
        <taxon>Knipowitschia</taxon>
    </lineage>
</organism>
<evidence type="ECO:0000313" key="4">
    <source>
        <dbReference type="Proteomes" id="UP001497482"/>
    </source>
</evidence>
<dbReference type="EMBL" id="OZ035825">
    <property type="protein sequence ID" value="CAL1601381.1"/>
    <property type="molecule type" value="Genomic_DNA"/>
</dbReference>
<protein>
    <submittedName>
        <fullName evidence="3">Uncharacterized protein</fullName>
    </submittedName>
</protein>
<keyword evidence="4" id="KW-1185">Reference proteome</keyword>
<name>A0AAV2LGV3_KNICA</name>
<sequence length="121" mass="13503">MLKAALILGCLLSLTLASPLKERQERRRLARSDSDSYERLSINPFQKTPESNAPTVMKSRNNNNLLNNNLLNNNLLNNNLLNQNSLNNNQLLQLLLPLLISQLQSNPTALATLLTLLSTRG</sequence>